<gene>
    <name evidence="4" type="ORF">BJ875DRAFT_484042</name>
</gene>
<keyword evidence="1" id="KW-0479">Metal-binding</keyword>
<dbReference type="PROSITE" id="PS50157">
    <property type="entry name" value="ZINC_FINGER_C2H2_2"/>
    <property type="match status" value="1"/>
</dbReference>
<feature type="compositionally biased region" description="Basic residues" evidence="2">
    <location>
        <begin position="609"/>
        <end position="620"/>
    </location>
</feature>
<keyword evidence="1" id="KW-0862">Zinc</keyword>
<feature type="region of interest" description="Disordered" evidence="2">
    <location>
        <begin position="598"/>
        <end position="621"/>
    </location>
</feature>
<dbReference type="GO" id="GO:0008270">
    <property type="term" value="F:zinc ion binding"/>
    <property type="evidence" value="ECO:0007669"/>
    <property type="project" value="UniProtKB-KW"/>
</dbReference>
<feature type="compositionally biased region" description="Basic and acidic residues" evidence="2">
    <location>
        <begin position="598"/>
        <end position="608"/>
    </location>
</feature>
<reference evidence="4" key="1">
    <citation type="journal article" date="2021" name="IMA Fungus">
        <title>Genomic characterization of three marine fungi, including Emericellopsis atlantica sp. nov. with signatures of a generalist lifestyle and marine biomass degradation.</title>
        <authorList>
            <person name="Hagestad O.C."/>
            <person name="Hou L."/>
            <person name="Andersen J.H."/>
            <person name="Hansen E.H."/>
            <person name="Altermark B."/>
            <person name="Li C."/>
            <person name="Kuhnert E."/>
            <person name="Cox R.J."/>
            <person name="Crous P.W."/>
            <person name="Spatafora J.W."/>
            <person name="Lail K."/>
            <person name="Amirebrahimi M."/>
            <person name="Lipzen A."/>
            <person name="Pangilinan J."/>
            <person name="Andreopoulos W."/>
            <person name="Hayes R.D."/>
            <person name="Ng V."/>
            <person name="Grigoriev I.V."/>
            <person name="Jackson S.A."/>
            <person name="Sutton T.D.S."/>
            <person name="Dobson A.D.W."/>
            <person name="Rama T."/>
        </authorList>
    </citation>
    <scope>NUCLEOTIDE SEQUENCE</scope>
    <source>
        <strain evidence="4">TRa018bII</strain>
    </source>
</reference>
<protein>
    <recommendedName>
        <fullName evidence="3">C2H2-type domain-containing protein</fullName>
    </recommendedName>
</protein>
<feature type="domain" description="C2H2-type" evidence="3">
    <location>
        <begin position="576"/>
        <end position="604"/>
    </location>
</feature>
<evidence type="ECO:0000259" key="3">
    <source>
        <dbReference type="PROSITE" id="PS50157"/>
    </source>
</evidence>
<name>A0A9P7YJE4_9HELO</name>
<evidence type="ECO:0000256" key="2">
    <source>
        <dbReference type="SAM" id="MobiDB-lite"/>
    </source>
</evidence>
<evidence type="ECO:0000256" key="1">
    <source>
        <dbReference type="PROSITE-ProRule" id="PRU00042"/>
    </source>
</evidence>
<organism evidence="4 5">
    <name type="scientific">Amylocarpus encephaloides</name>
    <dbReference type="NCBI Taxonomy" id="45428"/>
    <lineage>
        <taxon>Eukaryota</taxon>
        <taxon>Fungi</taxon>
        <taxon>Dikarya</taxon>
        <taxon>Ascomycota</taxon>
        <taxon>Pezizomycotina</taxon>
        <taxon>Leotiomycetes</taxon>
        <taxon>Helotiales</taxon>
        <taxon>Helotiales incertae sedis</taxon>
        <taxon>Amylocarpus</taxon>
    </lineage>
</organism>
<evidence type="ECO:0000313" key="5">
    <source>
        <dbReference type="Proteomes" id="UP000824998"/>
    </source>
</evidence>
<keyword evidence="5" id="KW-1185">Reference proteome</keyword>
<dbReference type="InterPro" id="IPR013087">
    <property type="entry name" value="Znf_C2H2_type"/>
</dbReference>
<comment type="caution">
    <text evidence="4">The sequence shown here is derived from an EMBL/GenBank/DDBJ whole genome shotgun (WGS) entry which is preliminary data.</text>
</comment>
<accession>A0A9P7YJE4</accession>
<sequence length="645" mass="72177">MGFLEATADLRRTHYNGAISDHLSSRSEIEQKRWIAANQTRGGILPTSTPASFQPTTVYHQYSYPQYQCMILPGQQHPGLSNCAGHYIPPNYGCPSPALTQYSSPTSAAIRPGPDFLTTTNAPSSSWSSLPTPPNITSLARLPLDQSTAQPLIPHEYMTPNSNQMPHTNLFKKQAESVFSSSQAGTLQDLATFGPQPKLNMTSSVQQTEAPRQPSIDIDFAQFLDPALFEPITSLPSTLPPATVNPQDLLLKDAPKSGLLKPWQLKPSFMTGLHPECPPGLERENAEPIIDPRLVQRDPCRLCRVRKQHCWSIEGRLDIPCSGCFAAAQECQSSTDLILTDFLTDNDGSPGYILVGHGCLSRDLVRWQYESAWFSRNGPWRCNWPGCRIPLTITDWDFAMMHFRLHHASQCLIMTEAVFRQQLLHCESSGFPKSVLMVTDYFAPIVPSTGYKPLHTRKTLFEGPPIDRLTLYYVQPKVAEEVKKDSETYTLSLYNPPICHAFEVTSQHHQQYHSGILIPTKVSGTQVPHESSAIQPQPYGAIPDPFEVAEPPQKLETSRIDSILAPQSSSRTKSTFHCLKCLRRFATHTSLAVYSRNDHATQKQEVQRKERKRNLRKQTRKNYSEAAADELGYDDKDNILVGVVK</sequence>
<proteinExistence type="predicted"/>
<dbReference type="EMBL" id="MU251458">
    <property type="protein sequence ID" value="KAG9234581.1"/>
    <property type="molecule type" value="Genomic_DNA"/>
</dbReference>
<evidence type="ECO:0000313" key="4">
    <source>
        <dbReference type="EMBL" id="KAG9234581.1"/>
    </source>
</evidence>
<dbReference type="Proteomes" id="UP000824998">
    <property type="component" value="Unassembled WGS sequence"/>
</dbReference>
<keyword evidence="1" id="KW-0863">Zinc-finger</keyword>
<dbReference type="AlphaFoldDB" id="A0A9P7YJE4"/>